<keyword evidence="8" id="KW-1185">Reference proteome</keyword>
<dbReference type="Proteomes" id="UP000053330">
    <property type="component" value="Unassembled WGS sequence"/>
</dbReference>
<feature type="region of interest" description="Disordered" evidence="4">
    <location>
        <begin position="170"/>
        <end position="190"/>
    </location>
</feature>
<feature type="non-terminal residue" evidence="7">
    <location>
        <position position="590"/>
    </location>
</feature>
<evidence type="ECO:0000256" key="4">
    <source>
        <dbReference type="SAM" id="MobiDB-lite"/>
    </source>
</evidence>
<dbReference type="InterPro" id="IPR029299">
    <property type="entry name" value="ALMS_motif"/>
</dbReference>
<gene>
    <name evidence="7" type="ORF">N324_12207</name>
</gene>
<feature type="compositionally biased region" description="Basic and acidic residues" evidence="4">
    <location>
        <begin position="400"/>
        <end position="416"/>
    </location>
</feature>
<feature type="region of interest" description="Disordered" evidence="4">
    <location>
        <begin position="352"/>
        <end position="424"/>
    </location>
</feature>
<feature type="region of interest" description="Disordered" evidence="4">
    <location>
        <begin position="466"/>
        <end position="517"/>
    </location>
</feature>
<protein>
    <submittedName>
        <fullName evidence="7">Centrosomal protein C10orf90</fullName>
    </submittedName>
</protein>
<keyword evidence="2" id="KW-0963">Cytoplasm</keyword>
<dbReference type="GO" id="GO:0005813">
    <property type="term" value="C:centrosome"/>
    <property type="evidence" value="ECO:0007669"/>
    <property type="project" value="UniProtKB-SubCell"/>
</dbReference>
<sequence length="590" mass="64587">QESLLSQNAKLISPIAISQMIDENKSKENWSASPMQSVIPQPSAYHTKQSSANYGSVSISRAFTVVPSRLEIQASLDDTMSPLDSPIAEEKQCRNQQKGFASITITARRIAVGSSHPVRGAVAVQEPSAVSPASSEVPAALCHWPPLGHTNGIASPLKILESCSKLGEEPQKQIFDPGNKENGVGLQSSDGREKVPPSFISCVHLQVSQQCPNTIYYIDKSLNMCIDQPRIKCQKIHRSTLSFNINCSSSRLTADGVDGIANGEPIEKIFKTKLLGEKKTPLRLNWSADLTENNVINRETRDEGYLDSKYPLQSVFVSELPAFVDAPRGPNNVVPTRTDDDKQAGSYHATFSLQLPNSSGTQVPPGSKKQQCTTSRRSATASGSLPDTASRKATAAATDDPSKKRDTSKGTPKSKETQAQGFQKPKISVCSSMCNRKASSRIPVEENAHRQNQLLKSDYEFCGSSDKIKERKEEDEREQASGVTLSAACSPDVTHEKNDVLTQPETGSQPEKTPLTPRTLREALEVHKPEFISRSQERLKRLEQMVQLRKAQQSDAPARNQGMLLRKLSSTSTSSKRKQYTIPHPLSGKL</sequence>
<evidence type="ECO:0000256" key="1">
    <source>
        <dbReference type="ARBA" id="ARBA00004300"/>
    </source>
</evidence>
<feature type="non-terminal residue" evidence="7">
    <location>
        <position position="1"/>
    </location>
</feature>
<evidence type="ECO:0000259" key="5">
    <source>
        <dbReference type="Pfam" id="PF15309"/>
    </source>
</evidence>
<comment type="subcellular location">
    <subcellularLocation>
        <location evidence="1">Cytoplasm</location>
        <location evidence="1">Cytoskeleton</location>
        <location evidence="1">Microtubule organizing center</location>
        <location evidence="1">Centrosome</location>
    </subcellularLocation>
</comment>
<feature type="domain" description="ALMS motif" evidence="5">
    <location>
        <begin position="518"/>
        <end position="587"/>
    </location>
</feature>
<evidence type="ECO:0000313" key="8">
    <source>
        <dbReference type="Proteomes" id="UP000053330"/>
    </source>
</evidence>
<name>A0A091KGR7_9AVES</name>
<dbReference type="AlphaFoldDB" id="A0A091KGR7"/>
<feature type="compositionally biased region" description="Polar residues" evidence="4">
    <location>
        <begin position="352"/>
        <end position="372"/>
    </location>
</feature>
<evidence type="ECO:0000256" key="2">
    <source>
        <dbReference type="ARBA" id="ARBA00022490"/>
    </source>
</evidence>
<evidence type="ECO:0000259" key="6">
    <source>
        <dbReference type="Pfam" id="PF17730"/>
    </source>
</evidence>
<organism evidence="7 8">
    <name type="scientific">Chlamydotis macqueenii</name>
    <name type="common">Macqueen's bustard</name>
    <dbReference type="NCBI Taxonomy" id="187382"/>
    <lineage>
        <taxon>Eukaryota</taxon>
        <taxon>Metazoa</taxon>
        <taxon>Chordata</taxon>
        <taxon>Craniata</taxon>
        <taxon>Vertebrata</taxon>
        <taxon>Euteleostomi</taxon>
        <taxon>Archelosauria</taxon>
        <taxon>Archosauria</taxon>
        <taxon>Dinosauria</taxon>
        <taxon>Saurischia</taxon>
        <taxon>Theropoda</taxon>
        <taxon>Coelurosauria</taxon>
        <taxon>Aves</taxon>
        <taxon>Neognathae</taxon>
        <taxon>Neoaves</taxon>
        <taxon>Otidimorphae</taxon>
        <taxon>Otidiformes</taxon>
        <taxon>Otididae</taxon>
        <taxon>Chlamydotis</taxon>
    </lineage>
</organism>
<reference evidence="7 8" key="1">
    <citation type="submission" date="2014-04" db="EMBL/GenBank/DDBJ databases">
        <title>Genome evolution of avian class.</title>
        <authorList>
            <person name="Zhang G."/>
            <person name="Li C."/>
        </authorList>
    </citation>
    <scope>NUCLEOTIDE SEQUENCE [LARGE SCALE GENOMIC DNA]</scope>
    <source>
        <strain evidence="7">BGI_N324</strain>
    </source>
</reference>
<proteinExistence type="predicted"/>
<dbReference type="Pfam" id="PF17730">
    <property type="entry name" value="Centro_C10orf90"/>
    <property type="match status" value="1"/>
</dbReference>
<feature type="compositionally biased region" description="Low complexity" evidence="4">
    <location>
        <begin position="564"/>
        <end position="574"/>
    </location>
</feature>
<dbReference type="Pfam" id="PF15309">
    <property type="entry name" value="ALMS_motif"/>
    <property type="match status" value="1"/>
</dbReference>
<feature type="compositionally biased region" description="Low complexity" evidence="4">
    <location>
        <begin position="373"/>
        <end position="382"/>
    </location>
</feature>
<evidence type="ECO:0000256" key="3">
    <source>
        <dbReference type="ARBA" id="ARBA00023212"/>
    </source>
</evidence>
<dbReference type="EMBL" id="KK744594">
    <property type="protein sequence ID" value="KFP39774.1"/>
    <property type="molecule type" value="Genomic_DNA"/>
</dbReference>
<keyword evidence="3" id="KW-0206">Cytoskeleton</keyword>
<feature type="region of interest" description="Disordered" evidence="4">
    <location>
        <begin position="324"/>
        <end position="343"/>
    </location>
</feature>
<evidence type="ECO:0000313" key="7">
    <source>
        <dbReference type="EMBL" id="KFP39774.1"/>
    </source>
</evidence>
<feature type="region of interest" description="Disordered" evidence="4">
    <location>
        <begin position="548"/>
        <end position="590"/>
    </location>
</feature>
<feature type="compositionally biased region" description="Polar residues" evidence="4">
    <location>
        <begin position="500"/>
        <end position="511"/>
    </location>
</feature>
<feature type="domain" description="Centrosomal protein C10orf90 N-terminal" evidence="6">
    <location>
        <begin position="15"/>
        <end position="511"/>
    </location>
</feature>
<accession>A0A091KGR7</accession>
<dbReference type="InterPro" id="IPR041179">
    <property type="entry name" value="C10orf90_N"/>
</dbReference>